<keyword evidence="2" id="KW-1185">Reference proteome</keyword>
<dbReference type="InterPro" id="IPR027417">
    <property type="entry name" value="P-loop_NTPase"/>
</dbReference>
<organism evidence="1 2">
    <name type="scientific">Aphanomyces euteiches</name>
    <dbReference type="NCBI Taxonomy" id="100861"/>
    <lineage>
        <taxon>Eukaryota</taxon>
        <taxon>Sar</taxon>
        <taxon>Stramenopiles</taxon>
        <taxon>Oomycota</taxon>
        <taxon>Saprolegniomycetes</taxon>
        <taxon>Saprolegniales</taxon>
        <taxon>Verrucalvaceae</taxon>
        <taxon>Aphanomyces</taxon>
    </lineage>
</organism>
<sequence length="212" mass="23920">MTVEVIGCDLGRTGTTSLKLALEQLGLPTYHMTELRKHEAEDASKWKAIVDCNGDNYDWNELFIPSDGRPPYRAVVGWPTTTYYKSILAKYPNAKLILTVRDSAEQWLESMKATLGASKDDQTSDLAKLKQQIIWNHPDMFGGGFPENAIQVYNAWNAKVQADIPADRLLVLNVKDGWRTLCEFLGIPVINGPFPHANDRESYISRHQNRAQ</sequence>
<comment type="caution">
    <text evidence="1">The sequence shown here is derived from an EMBL/GenBank/DDBJ whole genome shotgun (WGS) entry which is preliminary data.</text>
</comment>
<name>A0A6G0WPM1_9STRA</name>
<dbReference type="PANTHER" id="PTHR36978:SF4">
    <property type="entry name" value="P-LOOP CONTAINING NUCLEOSIDE TRIPHOSPHATE HYDROLASE PROTEIN"/>
    <property type="match status" value="1"/>
</dbReference>
<proteinExistence type="predicted"/>
<dbReference type="VEuPathDB" id="FungiDB:AeMF1_018393"/>
<dbReference type="PANTHER" id="PTHR36978">
    <property type="entry name" value="P-LOOP CONTAINING NUCLEOTIDE TRIPHOSPHATE HYDROLASE"/>
    <property type="match status" value="1"/>
</dbReference>
<dbReference type="SUPFAM" id="SSF52540">
    <property type="entry name" value="P-loop containing nucleoside triphosphate hydrolases"/>
    <property type="match status" value="1"/>
</dbReference>
<accession>A0A6G0WPM1</accession>
<dbReference type="InterPro" id="IPR040632">
    <property type="entry name" value="Sulfotransfer_4"/>
</dbReference>
<evidence type="ECO:0000313" key="1">
    <source>
        <dbReference type="EMBL" id="KAF0729321.1"/>
    </source>
</evidence>
<dbReference type="AlphaFoldDB" id="A0A6G0WPM1"/>
<dbReference type="EMBL" id="VJMJ01000166">
    <property type="protein sequence ID" value="KAF0729321.1"/>
    <property type="molecule type" value="Genomic_DNA"/>
</dbReference>
<dbReference type="Proteomes" id="UP000481153">
    <property type="component" value="Unassembled WGS sequence"/>
</dbReference>
<evidence type="ECO:0000313" key="2">
    <source>
        <dbReference type="Proteomes" id="UP000481153"/>
    </source>
</evidence>
<gene>
    <name evidence="1" type="ORF">Ae201684_013067</name>
</gene>
<evidence type="ECO:0008006" key="3">
    <source>
        <dbReference type="Google" id="ProtNLM"/>
    </source>
</evidence>
<protein>
    <recommendedName>
        <fullName evidence="3">Sulfotransferase domain-containing protein</fullName>
    </recommendedName>
</protein>
<reference evidence="1 2" key="1">
    <citation type="submission" date="2019-07" db="EMBL/GenBank/DDBJ databases">
        <title>Genomics analysis of Aphanomyces spp. identifies a new class of oomycete effector associated with host adaptation.</title>
        <authorList>
            <person name="Gaulin E."/>
        </authorList>
    </citation>
    <scope>NUCLEOTIDE SEQUENCE [LARGE SCALE GENOMIC DNA]</scope>
    <source>
        <strain evidence="1 2">ATCC 201684</strain>
    </source>
</reference>
<dbReference type="Gene3D" id="3.40.50.300">
    <property type="entry name" value="P-loop containing nucleotide triphosphate hydrolases"/>
    <property type="match status" value="1"/>
</dbReference>
<dbReference type="Pfam" id="PF17784">
    <property type="entry name" value="Sulfotransfer_4"/>
    <property type="match status" value="1"/>
</dbReference>